<dbReference type="AlphaFoldDB" id="A0AAW6JZJ1"/>
<evidence type="ECO:0000313" key="1">
    <source>
        <dbReference type="EMBL" id="MDE1202600.1"/>
    </source>
</evidence>
<accession>A0AAW6JZJ1</accession>
<dbReference type="Proteomes" id="UP001149331">
    <property type="component" value="Unassembled WGS sequence"/>
</dbReference>
<gene>
    <name evidence="1" type="ORF">O4N78_03245</name>
</gene>
<reference evidence="1" key="1">
    <citation type="submission" date="2022-12" db="EMBL/GenBank/DDBJ databases">
        <title>Genome of R. gnavus strain RSHDN_120.</title>
        <authorList>
            <person name="Abdugheni R."/>
        </authorList>
    </citation>
    <scope>NUCLEOTIDE SEQUENCE</scope>
    <source>
        <strain evidence="1">RSHDN_120</strain>
    </source>
</reference>
<sequence length="49" mass="5546">MANNEKSKNICSSVFKSGENTTTKSQFTQKWIELINKLEKNKGITAAQR</sequence>
<comment type="caution">
    <text evidence="1">The sequence shown here is derived from an EMBL/GenBank/DDBJ whole genome shotgun (WGS) entry which is preliminary data.</text>
</comment>
<organism evidence="1 2">
    <name type="scientific">Mediterraneibacter gnavus</name>
    <name type="common">Ruminococcus gnavus</name>
    <dbReference type="NCBI Taxonomy" id="33038"/>
    <lineage>
        <taxon>Bacteria</taxon>
        <taxon>Bacillati</taxon>
        <taxon>Bacillota</taxon>
        <taxon>Clostridia</taxon>
        <taxon>Lachnospirales</taxon>
        <taxon>Lachnospiraceae</taxon>
        <taxon>Mediterraneibacter</taxon>
    </lineage>
</organism>
<evidence type="ECO:0000313" key="2">
    <source>
        <dbReference type="Proteomes" id="UP001149331"/>
    </source>
</evidence>
<protein>
    <submittedName>
        <fullName evidence="1">Uncharacterized protein</fullName>
    </submittedName>
</protein>
<name>A0AAW6JZJ1_MEDGN</name>
<proteinExistence type="predicted"/>
<dbReference type="EMBL" id="JAPZEG010000002">
    <property type="protein sequence ID" value="MDE1202600.1"/>
    <property type="molecule type" value="Genomic_DNA"/>
</dbReference>
<dbReference type="RefSeq" id="WP_178761796.1">
    <property type="nucleotide sequence ID" value="NZ_JAPZEG010000002.1"/>
</dbReference>